<evidence type="ECO:0000259" key="5">
    <source>
        <dbReference type="PROSITE" id="PS50026"/>
    </source>
</evidence>
<accession>S7P3E3</accession>
<evidence type="ECO:0000256" key="1">
    <source>
        <dbReference type="ARBA" id="ARBA00022536"/>
    </source>
</evidence>
<dbReference type="Pfam" id="PF07645">
    <property type="entry name" value="EGF_CA"/>
    <property type="match status" value="1"/>
</dbReference>
<dbReference type="EMBL" id="KE161167">
    <property type="protein sequence ID" value="EPQ02082.1"/>
    <property type="molecule type" value="Genomic_DNA"/>
</dbReference>
<keyword evidence="6" id="KW-0675">Receptor</keyword>
<dbReference type="InterPro" id="IPR018097">
    <property type="entry name" value="EGF_Ca-bd_CS"/>
</dbReference>
<keyword evidence="1 4" id="KW-0245">EGF-like domain</keyword>
<comment type="caution">
    <text evidence="4">Lacks conserved residue(s) required for the propagation of feature annotation.</text>
</comment>
<protein>
    <submittedName>
        <fullName evidence="6">EGF-like module-containing mucin-like hormone receptor-like 2</fullName>
    </submittedName>
</protein>
<evidence type="ECO:0000313" key="6">
    <source>
        <dbReference type="EMBL" id="EPQ02082.1"/>
    </source>
</evidence>
<gene>
    <name evidence="6" type="ORF">D623_10002780</name>
</gene>
<dbReference type="Gene3D" id="2.10.25.10">
    <property type="entry name" value="Laminin"/>
    <property type="match status" value="1"/>
</dbReference>
<keyword evidence="3" id="KW-0325">Glycoprotein</keyword>
<dbReference type="InterPro" id="IPR001881">
    <property type="entry name" value="EGF-like_Ca-bd_dom"/>
</dbReference>
<name>S7P3E3_MYOBR</name>
<keyword evidence="7" id="KW-1185">Reference proteome</keyword>
<sequence>MALGGDPVSRFVADIDECEVLGTVRACGRVAECHNTVGSYYCTCSPGYRLVSGAAKFSNESENTCQGKNDPASSISLSMGFGVTRAIPTAYRVPGPGDGCSPQV</sequence>
<dbReference type="PROSITE" id="PS50026">
    <property type="entry name" value="EGF_3"/>
    <property type="match status" value="1"/>
</dbReference>
<feature type="domain" description="EGF-like" evidence="5">
    <location>
        <begin position="14"/>
        <end position="54"/>
    </location>
</feature>
<dbReference type="PROSITE" id="PS00010">
    <property type="entry name" value="ASX_HYDROXYL"/>
    <property type="match status" value="1"/>
</dbReference>
<dbReference type="FunFam" id="2.10.25.10:FF:000216">
    <property type="entry name" value="Adhesion G protein-coupled receptor E2"/>
    <property type="match status" value="1"/>
</dbReference>
<evidence type="ECO:0000256" key="4">
    <source>
        <dbReference type="PROSITE-ProRule" id="PRU00076"/>
    </source>
</evidence>
<dbReference type="CDD" id="cd00054">
    <property type="entry name" value="EGF_CA"/>
    <property type="match status" value="1"/>
</dbReference>
<dbReference type="PROSITE" id="PS01187">
    <property type="entry name" value="EGF_CA"/>
    <property type="match status" value="1"/>
</dbReference>
<dbReference type="SUPFAM" id="SSF57196">
    <property type="entry name" value="EGF/Laminin"/>
    <property type="match status" value="1"/>
</dbReference>
<dbReference type="InterPro" id="IPR000742">
    <property type="entry name" value="EGF"/>
</dbReference>
<organism evidence="6 7">
    <name type="scientific">Myotis brandtii</name>
    <name type="common">Brandt's bat</name>
    <dbReference type="NCBI Taxonomy" id="109478"/>
    <lineage>
        <taxon>Eukaryota</taxon>
        <taxon>Metazoa</taxon>
        <taxon>Chordata</taxon>
        <taxon>Craniata</taxon>
        <taxon>Vertebrata</taxon>
        <taxon>Euteleostomi</taxon>
        <taxon>Mammalia</taxon>
        <taxon>Eutheria</taxon>
        <taxon>Laurasiatheria</taxon>
        <taxon>Chiroptera</taxon>
        <taxon>Yangochiroptera</taxon>
        <taxon>Vespertilionidae</taxon>
        <taxon>Myotis</taxon>
    </lineage>
</organism>
<dbReference type="InterPro" id="IPR049883">
    <property type="entry name" value="NOTCH1_EGF-like"/>
</dbReference>
<evidence type="ECO:0000313" key="7">
    <source>
        <dbReference type="Proteomes" id="UP000052978"/>
    </source>
</evidence>
<dbReference type="AlphaFoldDB" id="S7P3E3"/>
<evidence type="ECO:0000256" key="2">
    <source>
        <dbReference type="ARBA" id="ARBA00023157"/>
    </source>
</evidence>
<dbReference type="GO" id="GO:0005509">
    <property type="term" value="F:calcium ion binding"/>
    <property type="evidence" value="ECO:0007669"/>
    <property type="project" value="InterPro"/>
</dbReference>
<proteinExistence type="predicted"/>
<reference evidence="6 7" key="1">
    <citation type="journal article" date="2013" name="Nat. Commun.">
        <title>Genome analysis reveals insights into physiology and longevity of the Brandt's bat Myotis brandtii.</title>
        <authorList>
            <person name="Seim I."/>
            <person name="Fang X."/>
            <person name="Xiong Z."/>
            <person name="Lobanov A.V."/>
            <person name="Huang Z."/>
            <person name="Ma S."/>
            <person name="Feng Y."/>
            <person name="Turanov A.A."/>
            <person name="Zhu Y."/>
            <person name="Lenz T.L."/>
            <person name="Gerashchenko M.V."/>
            <person name="Fan D."/>
            <person name="Hee Yim S."/>
            <person name="Yao X."/>
            <person name="Jordan D."/>
            <person name="Xiong Y."/>
            <person name="Ma Y."/>
            <person name="Lyapunov A.N."/>
            <person name="Chen G."/>
            <person name="Kulakova O.I."/>
            <person name="Sun Y."/>
            <person name="Lee S.G."/>
            <person name="Bronson R.T."/>
            <person name="Moskalev A.A."/>
            <person name="Sunyaev S.R."/>
            <person name="Zhang G."/>
            <person name="Krogh A."/>
            <person name="Wang J."/>
            <person name="Gladyshev V.N."/>
        </authorList>
    </citation>
    <scope>NUCLEOTIDE SEQUENCE [LARGE SCALE GENOMIC DNA]</scope>
</reference>
<dbReference type="InterPro" id="IPR000152">
    <property type="entry name" value="EGF-type_Asp/Asn_hydroxyl_site"/>
</dbReference>
<dbReference type="Proteomes" id="UP000052978">
    <property type="component" value="Unassembled WGS sequence"/>
</dbReference>
<dbReference type="SMART" id="SM00179">
    <property type="entry name" value="EGF_CA"/>
    <property type="match status" value="1"/>
</dbReference>
<keyword evidence="2" id="KW-1015">Disulfide bond</keyword>
<evidence type="ECO:0000256" key="3">
    <source>
        <dbReference type="ARBA" id="ARBA00023180"/>
    </source>
</evidence>